<feature type="active site" description="Charge relay system" evidence="5">
    <location>
        <position position="215"/>
    </location>
</feature>
<dbReference type="PRINTS" id="PR00723">
    <property type="entry name" value="SUBTILISIN"/>
</dbReference>
<evidence type="ECO:0000313" key="11">
    <source>
        <dbReference type="Proteomes" id="UP001595979"/>
    </source>
</evidence>
<dbReference type="PROSITE" id="PS51257">
    <property type="entry name" value="PROKAR_LIPOPROTEIN"/>
    <property type="match status" value="1"/>
</dbReference>
<dbReference type="Pfam" id="PF04151">
    <property type="entry name" value="PPC"/>
    <property type="match status" value="1"/>
</dbReference>
<proteinExistence type="inferred from homology"/>
<dbReference type="RefSeq" id="WP_380048936.1">
    <property type="nucleotide sequence ID" value="NZ_JBHSOH010000009.1"/>
</dbReference>
<keyword evidence="2 5" id="KW-0645">Protease</keyword>
<keyword evidence="6" id="KW-0732">Signal</keyword>
<dbReference type="PROSITE" id="PS00137">
    <property type="entry name" value="SUBTILASE_HIS"/>
    <property type="match status" value="1"/>
</dbReference>
<dbReference type="EMBL" id="JBHSOH010000009">
    <property type="protein sequence ID" value="MFC5848669.1"/>
    <property type="molecule type" value="Genomic_DNA"/>
</dbReference>
<feature type="domain" description="Peptidase S8/S53" evidence="7">
    <location>
        <begin position="167"/>
        <end position="455"/>
    </location>
</feature>
<name>A0ABW1DNG9_9DEIO</name>
<dbReference type="InterPro" id="IPR023828">
    <property type="entry name" value="Peptidase_S8_Ser-AS"/>
</dbReference>
<feature type="active site" description="Charge relay system" evidence="5">
    <location>
        <position position="176"/>
    </location>
</feature>
<dbReference type="PANTHER" id="PTHR43806">
    <property type="entry name" value="PEPTIDASE S8"/>
    <property type="match status" value="1"/>
</dbReference>
<protein>
    <submittedName>
        <fullName evidence="10">S8 family serine peptidase</fullName>
    </submittedName>
</protein>
<comment type="similarity">
    <text evidence="1 5">Belongs to the peptidase S8 family.</text>
</comment>
<evidence type="ECO:0000259" key="9">
    <source>
        <dbReference type="Pfam" id="PF22148"/>
    </source>
</evidence>
<evidence type="ECO:0000259" key="8">
    <source>
        <dbReference type="Pfam" id="PF04151"/>
    </source>
</evidence>
<organism evidence="10 11">
    <name type="scientific">Deinococcus petrolearius</name>
    <dbReference type="NCBI Taxonomy" id="1751295"/>
    <lineage>
        <taxon>Bacteria</taxon>
        <taxon>Thermotogati</taxon>
        <taxon>Deinococcota</taxon>
        <taxon>Deinococci</taxon>
        <taxon>Deinococcales</taxon>
        <taxon>Deinococcaceae</taxon>
        <taxon>Deinococcus</taxon>
    </lineage>
</organism>
<evidence type="ECO:0000256" key="3">
    <source>
        <dbReference type="ARBA" id="ARBA00022801"/>
    </source>
</evidence>
<dbReference type="PROSITE" id="PS51892">
    <property type="entry name" value="SUBTILASE"/>
    <property type="match status" value="1"/>
</dbReference>
<evidence type="ECO:0000256" key="5">
    <source>
        <dbReference type="PROSITE-ProRule" id="PRU01240"/>
    </source>
</evidence>
<feature type="domain" description="Fervidolysin-like N-terminal prodomain" evidence="9">
    <location>
        <begin position="40"/>
        <end position="114"/>
    </location>
</feature>
<dbReference type="PROSITE" id="PS00138">
    <property type="entry name" value="SUBTILASE_SER"/>
    <property type="match status" value="1"/>
</dbReference>
<evidence type="ECO:0000313" key="10">
    <source>
        <dbReference type="EMBL" id="MFC5848669.1"/>
    </source>
</evidence>
<keyword evidence="3 5" id="KW-0378">Hydrolase</keyword>
<keyword evidence="11" id="KW-1185">Reference proteome</keyword>
<sequence length="833" mass="84013">MNAFRQNAARMALSAALLLAGCGQLSTSPAATAPATQTGKFVTDPAHSYLTGQVVVGLESGVEAGRVAALLGGRVLRELPQLRSAVIALPGTLALPKAVSLLRGSGLARYAEPNLATRPAEPSAALTGAAVGGAALGTAAVSADPEQGRQWFLSNMGAVKAWDTATGKGVRIAVADEDIDRHHPDLAANMVYPGYDAPNGTLITADTPYDGTGEHGTLVAGTAAAVGGNGLGGAGVAPEASIVPLTITHDSSGASNVDSALAFLFAVDGPDGVAPGAQGDTDTPAGHNGYADVVNYSFGGSVFSQLSQEAINYVLGNGVIFVTSAGNTPTTGPAAPAWVPGVISVAATTPQNARTNFSNMGSHLSVAAPGENMWVTARRQDPQNAAENSYEYVNGTSFAGPATAAAAALVLQASAEKKADGSVGKITLTPAQVRHILEDTAYKPSGGYSTQLGNGIVRADAAVTRATQDAANTVEKGASISMRFVVAGDPTVGVPLTGVTLSGGGRRPDQLLYGQSAAGDVVFSTGFATFQQIDAGIYKLYASGPRTVLSGVAPGSSVQTVVLEPGDDILFGNAQGVFPLNVVPPADANEPNDAPAQATAIAYGQLREGVLAQDDLDLFRFTGAAGEEAYVNAQAVVGNADLKLSVLDAGGRVLASNGSFREDSTDAALLFKVPVDGTYFIQVEGENTGSVFNTYRLALTRNAGSETEPNGSAAVSNDTFSALSFAGANALPVGTTLAATLGADTDVDVYAFAGTAGAKVVALVSAAVATGEPDTLAAIYDASGKLIARNDDGPTSQDSVLEATLPADGTYFLVVGAYDAGSRGDYRVSLVAR</sequence>
<dbReference type="InterPro" id="IPR036852">
    <property type="entry name" value="Peptidase_S8/S53_dom_sf"/>
</dbReference>
<evidence type="ECO:0000256" key="6">
    <source>
        <dbReference type="SAM" id="SignalP"/>
    </source>
</evidence>
<dbReference type="InterPro" id="IPR015500">
    <property type="entry name" value="Peptidase_S8_subtilisin-rel"/>
</dbReference>
<evidence type="ECO:0000259" key="7">
    <source>
        <dbReference type="Pfam" id="PF00082"/>
    </source>
</evidence>
<feature type="chain" id="PRO_5046989917" evidence="6">
    <location>
        <begin position="34"/>
        <end position="833"/>
    </location>
</feature>
<dbReference type="Pfam" id="PF00082">
    <property type="entry name" value="Peptidase_S8"/>
    <property type="match status" value="1"/>
</dbReference>
<comment type="caution">
    <text evidence="10">The sequence shown here is derived from an EMBL/GenBank/DDBJ whole genome shotgun (WGS) entry which is preliminary data.</text>
</comment>
<dbReference type="InterPro" id="IPR022398">
    <property type="entry name" value="Peptidase_S8_His-AS"/>
</dbReference>
<dbReference type="PANTHER" id="PTHR43806:SF11">
    <property type="entry name" value="CEREVISIN-RELATED"/>
    <property type="match status" value="1"/>
</dbReference>
<dbReference type="Gene3D" id="2.60.120.380">
    <property type="match status" value="2"/>
</dbReference>
<gene>
    <name evidence="10" type="ORF">ACFPQ6_10130</name>
</gene>
<reference evidence="11" key="1">
    <citation type="journal article" date="2019" name="Int. J. Syst. Evol. Microbiol.">
        <title>The Global Catalogue of Microorganisms (GCM) 10K type strain sequencing project: providing services to taxonomists for standard genome sequencing and annotation.</title>
        <authorList>
            <consortium name="The Broad Institute Genomics Platform"/>
            <consortium name="The Broad Institute Genome Sequencing Center for Infectious Disease"/>
            <person name="Wu L."/>
            <person name="Ma J."/>
        </authorList>
    </citation>
    <scope>NUCLEOTIDE SEQUENCE [LARGE SCALE GENOMIC DNA]</scope>
    <source>
        <strain evidence="11">CGMCC 1.15053</strain>
    </source>
</reference>
<dbReference type="InterPro" id="IPR054399">
    <property type="entry name" value="Fervidolysin-like_N_prodom"/>
</dbReference>
<evidence type="ECO:0000256" key="2">
    <source>
        <dbReference type="ARBA" id="ARBA00022670"/>
    </source>
</evidence>
<dbReference type="InterPro" id="IPR000209">
    <property type="entry name" value="Peptidase_S8/S53_dom"/>
</dbReference>
<dbReference type="Proteomes" id="UP001595979">
    <property type="component" value="Unassembled WGS sequence"/>
</dbReference>
<dbReference type="Gene3D" id="3.40.50.200">
    <property type="entry name" value="Peptidase S8/S53 domain"/>
    <property type="match status" value="1"/>
</dbReference>
<evidence type="ECO:0000256" key="4">
    <source>
        <dbReference type="ARBA" id="ARBA00022825"/>
    </source>
</evidence>
<dbReference type="SUPFAM" id="SSF52743">
    <property type="entry name" value="Subtilisin-like"/>
    <property type="match status" value="1"/>
</dbReference>
<evidence type="ECO:0000256" key="1">
    <source>
        <dbReference type="ARBA" id="ARBA00011073"/>
    </source>
</evidence>
<feature type="signal peptide" evidence="6">
    <location>
        <begin position="1"/>
        <end position="33"/>
    </location>
</feature>
<feature type="active site" description="Charge relay system" evidence="5">
    <location>
        <position position="397"/>
    </location>
</feature>
<accession>A0ABW1DNG9</accession>
<keyword evidence="4 5" id="KW-0720">Serine protease</keyword>
<dbReference type="Pfam" id="PF22148">
    <property type="entry name" value="Fervidolysin_NPro-like"/>
    <property type="match status" value="1"/>
</dbReference>
<dbReference type="InterPro" id="IPR050131">
    <property type="entry name" value="Peptidase_S8_subtilisin-like"/>
</dbReference>
<dbReference type="InterPro" id="IPR007280">
    <property type="entry name" value="Peptidase_C_arc/bac"/>
</dbReference>
<feature type="domain" description="Peptidase C-terminal archaeal/bacterial" evidence="8">
    <location>
        <begin position="746"/>
        <end position="815"/>
    </location>
</feature>